<dbReference type="KEGG" id="vg:60322503"/>
<name>A0A345M9B4_9CAUD</name>
<protein>
    <submittedName>
        <fullName evidence="1">Uncharacterized protein</fullName>
    </submittedName>
</protein>
<dbReference type="GeneID" id="60322503"/>
<proteinExistence type="predicted"/>
<organism evidence="1 2">
    <name type="scientific">Mycobacterium phage Thyatira</name>
    <dbReference type="NCBI Taxonomy" id="2283261"/>
    <lineage>
        <taxon>Viruses</taxon>
        <taxon>Duplodnaviria</taxon>
        <taxon>Heunggongvirae</taxon>
        <taxon>Uroviricota</taxon>
        <taxon>Caudoviricetes</taxon>
        <taxon>Weiservirinae</taxon>
        <taxon>Kratiovirus</taxon>
        <taxon>Kratiovirus thyatira</taxon>
    </lineage>
</organism>
<dbReference type="Proteomes" id="UP000259878">
    <property type="component" value="Segment"/>
</dbReference>
<sequence length="50" mass="5384">MNVHYTLADGTKASIHVKHDVTEDRACLIASRTLNRAGVVGFNIYAVSPA</sequence>
<dbReference type="EMBL" id="MH576966">
    <property type="protein sequence ID" value="AXH67085.1"/>
    <property type="molecule type" value="Genomic_DNA"/>
</dbReference>
<reference evidence="1 2" key="1">
    <citation type="submission" date="2018-07" db="EMBL/GenBank/DDBJ databases">
        <authorList>
            <person name="Doughty L.G."/>
            <person name="Baird D.A."/>
            <person name="DeVore H."/>
            <person name="Hemesath L.A."/>
            <person name="Lein K."/>
            <person name="Meder A.W."/>
            <person name="Mirabelli A."/>
            <person name="Olen S."/>
            <person name="Oonk E.M."/>
            <person name="Paquette K.E."/>
            <person name="Pederson T.M."/>
            <person name="Perecki A.K."/>
            <person name="Smiley C.M."/>
            <person name="Switalski M.G."/>
            <person name="Van W.B."/>
            <person name="Waalkes A."/>
            <person name="Wilson J.A."/>
            <person name="Wylie Z.R."/>
            <person name="Stukey J."/>
            <person name="Molloy S.D."/>
            <person name="Garlena R.A."/>
            <person name="Russell D.A."/>
            <person name="Pope W.H."/>
            <person name="Jacobs-Sera D."/>
            <person name="Hatfull G.F."/>
        </authorList>
    </citation>
    <scope>NUCLEOTIDE SEQUENCE [LARGE SCALE GENOMIC DNA]</scope>
</reference>
<evidence type="ECO:0000313" key="1">
    <source>
        <dbReference type="EMBL" id="AXH67085.1"/>
    </source>
</evidence>
<accession>A0A345M9B4</accession>
<gene>
    <name evidence="1" type="primary">87</name>
    <name evidence="1" type="ORF">SEA_THYATIRA_87</name>
</gene>
<keyword evidence="2" id="KW-1185">Reference proteome</keyword>
<evidence type="ECO:0000313" key="2">
    <source>
        <dbReference type="Proteomes" id="UP000259878"/>
    </source>
</evidence>
<dbReference type="RefSeq" id="YP_009951076.1">
    <property type="nucleotide sequence ID" value="NC_051597.1"/>
</dbReference>